<dbReference type="OrthoDB" id="3902805at2"/>
<proteinExistence type="inferred from homology"/>
<dbReference type="EC" id="3.2.1.28" evidence="3"/>
<evidence type="ECO:0000259" key="13">
    <source>
        <dbReference type="Pfam" id="PF19291"/>
    </source>
</evidence>
<evidence type="ECO:0000313" key="14">
    <source>
        <dbReference type="EMBL" id="OPH81328.1"/>
    </source>
</evidence>
<dbReference type="PANTHER" id="PTHR31616">
    <property type="entry name" value="TREHALASE"/>
    <property type="match status" value="1"/>
</dbReference>
<evidence type="ECO:0000256" key="3">
    <source>
        <dbReference type="ARBA" id="ARBA00012757"/>
    </source>
</evidence>
<evidence type="ECO:0000259" key="12">
    <source>
        <dbReference type="Pfam" id="PF00723"/>
    </source>
</evidence>
<evidence type="ECO:0000256" key="7">
    <source>
        <dbReference type="ARBA" id="ARBA00023295"/>
    </source>
</evidence>
<protein>
    <recommendedName>
        <fullName evidence="4">Trehalase</fullName>
        <ecNumber evidence="3">3.2.1.28</ecNumber>
    </recommendedName>
    <alternativeName>
        <fullName evidence="8">Alpha,alpha-trehalase</fullName>
    </alternativeName>
    <alternativeName>
        <fullName evidence="9">Alpha,alpha-trehalose glucohydrolase</fullName>
    </alternativeName>
</protein>
<dbReference type="EMBL" id="MWPQ01000071">
    <property type="protein sequence ID" value="OPH81328.1"/>
    <property type="molecule type" value="Genomic_DNA"/>
</dbReference>
<dbReference type="InterPro" id="IPR011613">
    <property type="entry name" value="GH15-like"/>
</dbReference>
<dbReference type="Pfam" id="PF19291">
    <property type="entry name" value="TREH_N"/>
    <property type="match status" value="1"/>
</dbReference>
<sequence>MSKPIEDYGIIGNMISAALVSRDGSIDWLCLPRFDSAACFAALLGDPKHGRWLLAPEDPACRISRRYVPGTAVLETRFETATGVCTLTDFMPLTHDEEKVDVVRIVRGVSGEVSMSMELILRFNYGQAAPWVRRRDYGLSAVAGPDAVELHTAIALVGREMTTTARFTVRKNEEVPFTLSYHRSHKMPHFVPDSSETMARTISWWQEWSKRCHFDIKHPIWRDAVIRSLITLKLLTFGPTGGIVAAPTTSLPETIGGSRNWDYRYCWLRDSALTLYALLNAGYREEAEAWRQWLLRAAAGHPEQLRIMYGIAGERWLPENEITWLPGYEESSPVRIGNEAVDQIQLDVYGELIETLYTAREAELAPLAEAWRLVGVLLDHLATIWRKPDNGIWEVRGEPRAFTHSRLMCWVAFDRAVKSVEHFGLDGPVDRWRELRDTIHADICENGFNPNRNSFTQYYGGKALDASLLLIPQVGFLPADDPRVIGTITAIEQDLVRNGFVLRYSTDQVDDGVGGEEGAFLACSFWLADAYVMLGRIDDASKLFESLLAIRNDLGLLAEEYDPIGRRLVGNFPQGFSHIGLINTAFNLIDATGPAQQRSKRVAPTDGKTR</sequence>
<evidence type="ECO:0000256" key="9">
    <source>
        <dbReference type="ARBA" id="ARBA00031637"/>
    </source>
</evidence>
<dbReference type="Pfam" id="PF00723">
    <property type="entry name" value="Glyco_hydro_15"/>
    <property type="match status" value="1"/>
</dbReference>
<name>A0A1V4HTL4_NITVU</name>
<dbReference type="PANTHER" id="PTHR31616:SF0">
    <property type="entry name" value="GLUCAN 1,4-ALPHA-GLUCOSIDASE"/>
    <property type="match status" value="1"/>
</dbReference>
<evidence type="ECO:0000313" key="15">
    <source>
        <dbReference type="Proteomes" id="UP000189940"/>
    </source>
</evidence>
<comment type="pathway">
    <text evidence="11">Glycan degradation; trehalose degradation; D-glucose from alpha,alpha-trehalose: step 1/1.</text>
</comment>
<dbReference type="GO" id="GO:0005993">
    <property type="term" value="P:trehalose catabolic process"/>
    <property type="evidence" value="ECO:0007669"/>
    <property type="project" value="UniProtKB-ARBA"/>
</dbReference>
<dbReference type="InterPro" id="IPR008928">
    <property type="entry name" value="6-hairpin_glycosidase_sf"/>
</dbReference>
<feature type="domain" description="GH15-like" evidence="12">
    <location>
        <begin position="222"/>
        <end position="585"/>
    </location>
</feature>
<dbReference type="InterPro" id="IPR045582">
    <property type="entry name" value="Trehalase-like_N"/>
</dbReference>
<dbReference type="SUPFAM" id="SSF48208">
    <property type="entry name" value="Six-hairpin glycosidases"/>
    <property type="match status" value="1"/>
</dbReference>
<comment type="cofactor">
    <cofactor evidence="10">
        <name>phosphate</name>
        <dbReference type="ChEBI" id="CHEBI:43474"/>
    </cofactor>
</comment>
<comment type="catalytic activity">
    <reaction evidence="1">
        <text>alpha,alpha-trehalose + H2O = alpha-D-glucose + beta-D-glucose</text>
        <dbReference type="Rhea" id="RHEA:32675"/>
        <dbReference type="ChEBI" id="CHEBI:15377"/>
        <dbReference type="ChEBI" id="CHEBI:15903"/>
        <dbReference type="ChEBI" id="CHEBI:16551"/>
        <dbReference type="ChEBI" id="CHEBI:17925"/>
        <dbReference type="EC" id="3.2.1.28"/>
    </reaction>
</comment>
<evidence type="ECO:0000256" key="11">
    <source>
        <dbReference type="ARBA" id="ARBA00060615"/>
    </source>
</evidence>
<dbReference type="GO" id="GO:0004555">
    <property type="term" value="F:alpha,alpha-trehalase activity"/>
    <property type="evidence" value="ECO:0007669"/>
    <property type="project" value="UniProtKB-EC"/>
</dbReference>
<dbReference type="AlphaFoldDB" id="A0A1V4HTL4"/>
<keyword evidence="15" id="KW-1185">Reference proteome</keyword>
<dbReference type="STRING" id="29421.B2M20_18325"/>
<accession>A0A1V4HTL4</accession>
<dbReference type="InterPro" id="IPR012341">
    <property type="entry name" value="6hp_glycosidase-like_sf"/>
</dbReference>
<evidence type="ECO:0000256" key="6">
    <source>
        <dbReference type="ARBA" id="ARBA00023277"/>
    </source>
</evidence>
<comment type="similarity">
    <text evidence="2">Belongs to the glycosyl hydrolase 15 family.</text>
</comment>
<dbReference type="FunFam" id="1.50.10.10:FF:000005">
    <property type="entry name" value="Glycosyl hydrolase, glucoamylase"/>
    <property type="match status" value="1"/>
</dbReference>
<evidence type="ECO:0000256" key="1">
    <source>
        <dbReference type="ARBA" id="ARBA00001576"/>
    </source>
</evidence>
<gene>
    <name evidence="14" type="ORF">B2M20_18325</name>
</gene>
<keyword evidence="7" id="KW-0326">Glycosidase</keyword>
<evidence type="ECO:0000256" key="10">
    <source>
        <dbReference type="ARBA" id="ARBA00053030"/>
    </source>
</evidence>
<evidence type="ECO:0000256" key="2">
    <source>
        <dbReference type="ARBA" id="ARBA00006188"/>
    </source>
</evidence>
<keyword evidence="5" id="KW-0378">Hydrolase</keyword>
<keyword evidence="6" id="KW-0119">Carbohydrate metabolism</keyword>
<dbReference type="Proteomes" id="UP000189940">
    <property type="component" value="Unassembled WGS sequence"/>
</dbReference>
<feature type="domain" description="Trehalase-like N-terminal" evidence="13">
    <location>
        <begin position="2"/>
        <end position="173"/>
    </location>
</feature>
<comment type="caution">
    <text evidence="14">The sequence shown here is derived from an EMBL/GenBank/DDBJ whole genome shotgun (WGS) entry which is preliminary data.</text>
</comment>
<evidence type="ECO:0000256" key="5">
    <source>
        <dbReference type="ARBA" id="ARBA00022801"/>
    </source>
</evidence>
<organism evidence="14 15">
    <name type="scientific">Nitrobacter vulgaris</name>
    <dbReference type="NCBI Taxonomy" id="29421"/>
    <lineage>
        <taxon>Bacteria</taxon>
        <taxon>Pseudomonadati</taxon>
        <taxon>Pseudomonadota</taxon>
        <taxon>Alphaproteobacteria</taxon>
        <taxon>Hyphomicrobiales</taxon>
        <taxon>Nitrobacteraceae</taxon>
        <taxon>Nitrobacter</taxon>
    </lineage>
</organism>
<evidence type="ECO:0000256" key="4">
    <source>
        <dbReference type="ARBA" id="ARBA00019905"/>
    </source>
</evidence>
<dbReference type="Gene3D" id="1.50.10.10">
    <property type="match status" value="1"/>
</dbReference>
<reference evidence="14 15" key="1">
    <citation type="submission" date="2017-02" db="EMBL/GenBank/DDBJ databases">
        <title>Genome sequence of the nitrite-oxidizing bacterium Nitrobacter vulgaris strain Ab1.</title>
        <authorList>
            <person name="Mellbye B.L."/>
            <person name="Davis E.W."/>
            <person name="Spieck E."/>
            <person name="Chang J.H."/>
            <person name="Bottomley P.J."/>
            <person name="Sayavedra-Soto L.A."/>
        </authorList>
    </citation>
    <scope>NUCLEOTIDE SEQUENCE [LARGE SCALE GENOMIC DNA]</scope>
    <source>
        <strain evidence="14 15">Ab1</strain>
    </source>
</reference>
<dbReference type="RefSeq" id="WP_079448452.1">
    <property type="nucleotide sequence ID" value="NZ_MWPQ01000071.1"/>
</dbReference>
<evidence type="ECO:0000256" key="8">
    <source>
        <dbReference type="ARBA" id="ARBA00030473"/>
    </source>
</evidence>